<feature type="compositionally biased region" description="Low complexity" evidence="1">
    <location>
        <begin position="325"/>
        <end position="345"/>
    </location>
</feature>
<feature type="compositionally biased region" description="Basic and acidic residues" evidence="1">
    <location>
        <begin position="119"/>
        <end position="134"/>
    </location>
</feature>
<accession>A0A5D3AU46</accession>
<gene>
    <name evidence="2" type="ORF">B9479_005795</name>
</gene>
<dbReference type="AlphaFoldDB" id="A0A5D3AU46"/>
<dbReference type="Proteomes" id="UP000322245">
    <property type="component" value="Unassembled WGS sequence"/>
</dbReference>
<feature type="compositionally biased region" description="Basic and acidic residues" evidence="1">
    <location>
        <begin position="95"/>
        <end position="105"/>
    </location>
</feature>
<feature type="region of interest" description="Disordered" evidence="1">
    <location>
        <begin position="77"/>
        <end position="306"/>
    </location>
</feature>
<feature type="compositionally biased region" description="Low complexity" evidence="1">
    <location>
        <begin position="287"/>
        <end position="303"/>
    </location>
</feature>
<sequence>MGPGPIILGGIAIVGTGYAFKKFVYDPHLAPLIEAAIEEARHRSRNHHFPWEIRPQPHAQHTGHESEPIAVPVSASTTALSPTHSTLRRRSVQKNIDDFEMDSRPLSRSVSGPGLEKQGPSDRRGWDGAEHDPFLDPPSYDTARIYQEKYHQPSSSASRPLGGAGVGASEKPLPGRPESAQDAEIRSLLFDAPHTPSHPDPSPFQGQEGVPFMAICPPHPSSFHPHHPNPNSPSSSSAGAGVLSDEGAAPSTTFSFLSLSPSQLPSPQTPANAINDLSSAPSPPPASLLSPSTSPPSSTSTLPNDLAPTDLGLTFIHQHSHAHAHAQAPSSTFSSASASDSAFGSPRRGPMSVVSMSEESEGGEVGEGGRGDSEWEEEDGWSDAGRV</sequence>
<evidence type="ECO:0000313" key="2">
    <source>
        <dbReference type="EMBL" id="TYJ53590.1"/>
    </source>
</evidence>
<evidence type="ECO:0000256" key="1">
    <source>
        <dbReference type="SAM" id="MobiDB-lite"/>
    </source>
</evidence>
<keyword evidence="3" id="KW-1185">Reference proteome</keyword>
<proteinExistence type="predicted"/>
<evidence type="ECO:0000313" key="3">
    <source>
        <dbReference type="Proteomes" id="UP000322245"/>
    </source>
</evidence>
<feature type="compositionally biased region" description="Low complexity" evidence="1">
    <location>
        <begin position="250"/>
        <end position="270"/>
    </location>
</feature>
<comment type="caution">
    <text evidence="2">The sequence shown here is derived from an EMBL/GenBank/DDBJ whole genome shotgun (WGS) entry which is preliminary data.</text>
</comment>
<feature type="region of interest" description="Disordered" evidence="1">
    <location>
        <begin position="319"/>
        <end position="387"/>
    </location>
</feature>
<reference evidence="2 3" key="1">
    <citation type="submission" date="2017-05" db="EMBL/GenBank/DDBJ databases">
        <title>The Genome Sequence of Tsuchiyaea wingfieldii DSM 27421.</title>
        <authorList>
            <person name="Cuomo C."/>
            <person name="Passer A."/>
            <person name="Billmyre B."/>
            <person name="Heitman J."/>
        </authorList>
    </citation>
    <scope>NUCLEOTIDE SEQUENCE [LARGE SCALE GENOMIC DNA]</scope>
    <source>
        <strain evidence="2 3">DSM 27421</strain>
    </source>
</reference>
<organism evidence="2 3">
    <name type="scientific">Cryptococcus floricola</name>
    <dbReference type="NCBI Taxonomy" id="2591691"/>
    <lineage>
        <taxon>Eukaryota</taxon>
        <taxon>Fungi</taxon>
        <taxon>Dikarya</taxon>
        <taxon>Basidiomycota</taxon>
        <taxon>Agaricomycotina</taxon>
        <taxon>Tremellomycetes</taxon>
        <taxon>Tremellales</taxon>
        <taxon>Cryptococcaceae</taxon>
        <taxon>Cryptococcus</taxon>
    </lineage>
</organism>
<dbReference type="EMBL" id="NIDF01000084">
    <property type="protein sequence ID" value="TYJ53590.1"/>
    <property type="molecule type" value="Genomic_DNA"/>
</dbReference>
<protein>
    <submittedName>
        <fullName evidence="2">Uncharacterized protein</fullName>
    </submittedName>
</protein>
<name>A0A5D3AU46_9TREE</name>